<gene>
    <name evidence="2" type="ORF">FO599_35105</name>
</gene>
<evidence type="ECO:0000256" key="1">
    <source>
        <dbReference type="SAM" id="Phobius"/>
    </source>
</evidence>
<feature type="non-terminal residue" evidence="2">
    <location>
        <position position="1"/>
    </location>
</feature>
<accession>A0AB35PLG5</accession>
<protein>
    <submittedName>
        <fullName evidence="2">ABC transporter permease</fullName>
    </submittedName>
</protein>
<organism evidence="2 3">
    <name type="scientific">Bacillus thuringiensis</name>
    <dbReference type="NCBI Taxonomy" id="1428"/>
    <lineage>
        <taxon>Bacteria</taxon>
        <taxon>Bacillati</taxon>
        <taxon>Bacillota</taxon>
        <taxon>Bacilli</taxon>
        <taxon>Bacillales</taxon>
        <taxon>Bacillaceae</taxon>
        <taxon>Bacillus</taxon>
        <taxon>Bacillus cereus group</taxon>
    </lineage>
</organism>
<evidence type="ECO:0000313" key="3">
    <source>
        <dbReference type="Proteomes" id="UP001181533"/>
    </source>
</evidence>
<comment type="caution">
    <text evidence="2">The sequence shown here is derived from an EMBL/GenBank/DDBJ whole genome shotgun (WGS) entry which is preliminary data.</text>
</comment>
<reference evidence="2" key="1">
    <citation type="submission" date="2019-07" db="EMBL/GenBank/DDBJ databases">
        <title>Phylogenomic Reclassification of ATCC Bacillus Strains and Various Taxa within the Genus Bacillus.</title>
        <authorList>
            <person name="Riojas M.A."/>
            <person name="Frank A.M."/>
            <person name="Fenn S.L."/>
            <person name="King S.P."/>
            <person name="Brower S.M."/>
            <person name="Hazbon M.H."/>
        </authorList>
    </citation>
    <scope>NUCLEOTIDE SEQUENCE</scope>
    <source>
        <strain evidence="2">ATCC 35646</strain>
    </source>
</reference>
<proteinExistence type="predicted"/>
<feature type="transmembrane region" description="Helical" evidence="1">
    <location>
        <begin position="12"/>
        <end position="35"/>
    </location>
</feature>
<name>A0AB35PLG5_BACTU</name>
<keyword evidence="1" id="KW-0472">Membrane</keyword>
<dbReference type="Proteomes" id="UP001181533">
    <property type="component" value="Unassembled WGS sequence"/>
</dbReference>
<sequence>FKIDINDFILSNIICLILGITIPILSSLISLFKIAKIQPTKLTKT</sequence>
<keyword evidence="1" id="KW-1133">Transmembrane helix</keyword>
<keyword evidence="1" id="KW-0812">Transmembrane</keyword>
<dbReference type="AlphaFoldDB" id="A0AB35PLG5"/>
<dbReference type="EMBL" id="VKQN01000153">
    <property type="protein sequence ID" value="MDR4181112.1"/>
    <property type="molecule type" value="Genomic_DNA"/>
</dbReference>
<evidence type="ECO:0000313" key="2">
    <source>
        <dbReference type="EMBL" id="MDR4181112.1"/>
    </source>
</evidence>